<dbReference type="PANTHER" id="PTHR31286">
    <property type="entry name" value="GLYCINE-RICH CELL WALL STRUCTURAL PROTEIN 1.8-LIKE"/>
    <property type="match status" value="1"/>
</dbReference>
<evidence type="ECO:0000313" key="3">
    <source>
        <dbReference type="Proteomes" id="UP000231279"/>
    </source>
</evidence>
<feature type="compositionally biased region" description="Low complexity" evidence="1">
    <location>
        <begin position="447"/>
        <end position="462"/>
    </location>
</feature>
<dbReference type="STRING" id="429701.A0A2G9HSA2"/>
<comment type="caution">
    <text evidence="2">The sequence shown here is derived from an EMBL/GenBank/DDBJ whole genome shotgun (WGS) entry which is preliminary data.</text>
</comment>
<gene>
    <name evidence="2" type="ORF">CDL12_06879</name>
</gene>
<name>A0A2G9HSA2_9LAMI</name>
<dbReference type="OrthoDB" id="913442at2759"/>
<sequence>MVGQTPRPTDKNDGVSGNHNSFFNGNARKLGEYSFHQARKTLRFSDEKMHVLSQPFKFALIGKFSHGYLSMQVIESEIARFEDFSKLWIRQILLVDNFPMRLFKWTPTFSPKEKSPYAPVWIRLPNLPVQFFYENALFSIASMIGSTLQVDDATANFSRPSLARICIDINLEQPLDNEVALGFNSLLWVQKIEYERIPKYCTHCKHIGHDVAHCNSIESPAPEAQLQKEGMGHKDVTKNPTSKPTYAEVEIKKTRSPKDPEDLHSFLNSKRGYDSAHQVGGMGSVGAHGHAGAHAGAQAAAAASAHDGRACAAAVGMLEGAASRAQAAVCPAQDLEHTAAASAQDVPKATDLAYQEAAHACPARMCAADVLVDDARASGVCAVPHVLVHARALETQKSAQVAAVQVVDHTPQHAAHVSTNAHAENVASDPRVSRPGPSPTVVHPIRAPRAACATPPARTARPSCPPYPLP</sequence>
<dbReference type="EMBL" id="NKXS01001132">
    <property type="protein sequence ID" value="PIN20409.1"/>
    <property type="molecule type" value="Genomic_DNA"/>
</dbReference>
<dbReference type="PANTHER" id="PTHR31286:SF179">
    <property type="entry name" value="RNASE H TYPE-1 DOMAIN-CONTAINING PROTEIN"/>
    <property type="match status" value="1"/>
</dbReference>
<feature type="region of interest" description="Disordered" evidence="1">
    <location>
        <begin position="422"/>
        <end position="470"/>
    </location>
</feature>
<reference evidence="3" key="1">
    <citation type="journal article" date="2018" name="Gigascience">
        <title>Genome assembly of the Pink Ipe (Handroanthus impetiginosus, Bignoniaceae), a highly valued, ecologically keystone Neotropical timber forest tree.</title>
        <authorList>
            <person name="Silva-Junior O.B."/>
            <person name="Grattapaglia D."/>
            <person name="Novaes E."/>
            <person name="Collevatti R.G."/>
        </authorList>
    </citation>
    <scope>NUCLEOTIDE SEQUENCE [LARGE SCALE GENOMIC DNA]</scope>
    <source>
        <strain evidence="3">cv. UFG-1</strain>
    </source>
</reference>
<evidence type="ECO:0000256" key="1">
    <source>
        <dbReference type="SAM" id="MobiDB-lite"/>
    </source>
</evidence>
<keyword evidence="3" id="KW-1185">Reference proteome</keyword>
<evidence type="ECO:0000313" key="2">
    <source>
        <dbReference type="EMBL" id="PIN20409.1"/>
    </source>
</evidence>
<dbReference type="InterPro" id="IPR040256">
    <property type="entry name" value="At4g02000-like"/>
</dbReference>
<protein>
    <submittedName>
        <fullName evidence="2">Uncharacterized protein</fullName>
    </submittedName>
</protein>
<dbReference type="AlphaFoldDB" id="A0A2G9HSA2"/>
<organism evidence="2 3">
    <name type="scientific">Handroanthus impetiginosus</name>
    <dbReference type="NCBI Taxonomy" id="429701"/>
    <lineage>
        <taxon>Eukaryota</taxon>
        <taxon>Viridiplantae</taxon>
        <taxon>Streptophyta</taxon>
        <taxon>Embryophyta</taxon>
        <taxon>Tracheophyta</taxon>
        <taxon>Spermatophyta</taxon>
        <taxon>Magnoliopsida</taxon>
        <taxon>eudicotyledons</taxon>
        <taxon>Gunneridae</taxon>
        <taxon>Pentapetalae</taxon>
        <taxon>asterids</taxon>
        <taxon>lamiids</taxon>
        <taxon>Lamiales</taxon>
        <taxon>Bignoniaceae</taxon>
        <taxon>Crescentiina</taxon>
        <taxon>Tabebuia alliance</taxon>
        <taxon>Handroanthus</taxon>
    </lineage>
</organism>
<dbReference type="Proteomes" id="UP000231279">
    <property type="component" value="Unassembled WGS sequence"/>
</dbReference>
<accession>A0A2G9HSA2</accession>
<proteinExistence type="predicted"/>